<keyword evidence="2" id="KW-0812">Transmembrane</keyword>
<comment type="caution">
    <text evidence="4">The sequence shown here is derived from an EMBL/GenBank/DDBJ whole genome shotgun (WGS) entry which is preliminary data.</text>
</comment>
<evidence type="ECO:0000256" key="1">
    <source>
        <dbReference type="ARBA" id="ARBA00008164"/>
    </source>
</evidence>
<organism evidence="4 5">
    <name type="scientific">Candidatus Aveggerthella stercoripullorum</name>
    <dbReference type="NCBI Taxonomy" id="2840688"/>
    <lineage>
        <taxon>Bacteria</taxon>
        <taxon>Bacillati</taxon>
        <taxon>Actinomycetota</taxon>
        <taxon>Coriobacteriia</taxon>
        <taxon>Eggerthellales</taxon>
        <taxon>Eggerthellaceae</taxon>
        <taxon>Eggerthellaceae incertae sedis</taxon>
        <taxon>Candidatus Aveggerthella</taxon>
    </lineage>
</organism>
<dbReference type="SUPFAM" id="SSF117892">
    <property type="entry name" value="Band 7/SPFH domain"/>
    <property type="match status" value="1"/>
</dbReference>
<evidence type="ECO:0000313" key="5">
    <source>
        <dbReference type="Proteomes" id="UP000824261"/>
    </source>
</evidence>
<dbReference type="AlphaFoldDB" id="A0A9D1A1M0"/>
<comment type="similarity">
    <text evidence="1">Belongs to the band 7/mec-2 family.</text>
</comment>
<dbReference type="EMBL" id="DVGB01000092">
    <property type="protein sequence ID" value="HIR02140.1"/>
    <property type="molecule type" value="Genomic_DNA"/>
</dbReference>
<protein>
    <submittedName>
        <fullName evidence="4">Slipin family protein</fullName>
    </submittedName>
</protein>
<reference evidence="4" key="2">
    <citation type="journal article" date="2021" name="PeerJ">
        <title>Extensive microbial diversity within the chicken gut microbiome revealed by metagenomics and culture.</title>
        <authorList>
            <person name="Gilroy R."/>
            <person name="Ravi A."/>
            <person name="Getino M."/>
            <person name="Pursley I."/>
            <person name="Horton D.L."/>
            <person name="Alikhan N.F."/>
            <person name="Baker D."/>
            <person name="Gharbi K."/>
            <person name="Hall N."/>
            <person name="Watson M."/>
            <person name="Adriaenssens E.M."/>
            <person name="Foster-Nyarko E."/>
            <person name="Jarju S."/>
            <person name="Secka A."/>
            <person name="Antonio M."/>
            <person name="Oren A."/>
            <person name="Chaudhuri R.R."/>
            <person name="La Ragione R."/>
            <person name="Hildebrand F."/>
            <person name="Pallen M.J."/>
        </authorList>
    </citation>
    <scope>NUCLEOTIDE SEQUENCE</scope>
    <source>
        <strain evidence="4">ChiGjej1B1-2707</strain>
    </source>
</reference>
<dbReference type="GO" id="GO:0005886">
    <property type="term" value="C:plasma membrane"/>
    <property type="evidence" value="ECO:0007669"/>
    <property type="project" value="InterPro"/>
</dbReference>
<dbReference type="Gene3D" id="6.10.250.2090">
    <property type="match status" value="1"/>
</dbReference>
<dbReference type="InterPro" id="IPR001972">
    <property type="entry name" value="Stomatin_HflK_fam"/>
</dbReference>
<keyword evidence="2" id="KW-0472">Membrane</keyword>
<feature type="domain" description="Band 7" evidence="3">
    <location>
        <begin position="73"/>
        <end position="231"/>
    </location>
</feature>
<dbReference type="FunFam" id="3.30.479.30:FF:000004">
    <property type="entry name" value="Putative membrane protease family, stomatin"/>
    <property type="match status" value="1"/>
</dbReference>
<sequence length="302" mass="33591">MAFWNKKQSEGHEKAAPKKDVIEPNVSSRSGLYWFSALMFAIGFAVAFAATFWALQLFWSVLIAAAVGCLLAYSIKIAPQWERVVILRMGKFHHIAGPGPYACIPFVDYASNHVDLRIMASSFSAEEALTSDLVPVDVDAVLFWMVWDPEKACLEVENYPVAVLWSAQTAMRDAIGQLSLGDISLRRKAIDHELEKILGEKCEAWGITVLSVEIRDIAVPQDLQDALSREAQAERERNARVMLAEIEKDISEMYVEAAETYERNDKAMELRAMSLAYESAKEGKGTVLLPSALAEGFVIKAK</sequence>
<accession>A0A9D1A1M0</accession>
<dbReference type="PANTHER" id="PTHR10264:SF19">
    <property type="entry name" value="AT06885P-RELATED"/>
    <property type="match status" value="1"/>
</dbReference>
<keyword evidence="2" id="KW-1133">Transmembrane helix</keyword>
<dbReference type="InterPro" id="IPR036013">
    <property type="entry name" value="Band_7/SPFH_dom_sf"/>
</dbReference>
<dbReference type="Proteomes" id="UP000824261">
    <property type="component" value="Unassembled WGS sequence"/>
</dbReference>
<dbReference type="SMART" id="SM00244">
    <property type="entry name" value="PHB"/>
    <property type="match status" value="1"/>
</dbReference>
<dbReference type="Pfam" id="PF01145">
    <property type="entry name" value="Band_7"/>
    <property type="match status" value="1"/>
</dbReference>
<name>A0A9D1A1M0_9ACTN</name>
<evidence type="ECO:0000259" key="3">
    <source>
        <dbReference type="SMART" id="SM00244"/>
    </source>
</evidence>
<dbReference type="PRINTS" id="PR00721">
    <property type="entry name" value="STOMATIN"/>
</dbReference>
<feature type="transmembrane region" description="Helical" evidence="2">
    <location>
        <begin position="32"/>
        <end position="51"/>
    </location>
</feature>
<evidence type="ECO:0000313" key="4">
    <source>
        <dbReference type="EMBL" id="HIR02140.1"/>
    </source>
</evidence>
<reference evidence="4" key="1">
    <citation type="submission" date="2020-10" db="EMBL/GenBank/DDBJ databases">
        <authorList>
            <person name="Gilroy R."/>
        </authorList>
    </citation>
    <scope>NUCLEOTIDE SEQUENCE</scope>
    <source>
        <strain evidence="4">ChiGjej1B1-2707</strain>
    </source>
</reference>
<gene>
    <name evidence="4" type="ORF">IAA69_07775</name>
</gene>
<dbReference type="InterPro" id="IPR043202">
    <property type="entry name" value="Band-7_stomatin-like"/>
</dbReference>
<evidence type="ECO:0000256" key="2">
    <source>
        <dbReference type="SAM" id="Phobius"/>
    </source>
</evidence>
<dbReference type="PANTHER" id="PTHR10264">
    <property type="entry name" value="BAND 7 PROTEIN-RELATED"/>
    <property type="match status" value="1"/>
</dbReference>
<dbReference type="CDD" id="cd13775">
    <property type="entry name" value="SPFH_eoslipins_u3"/>
    <property type="match status" value="1"/>
</dbReference>
<dbReference type="Gene3D" id="3.30.479.30">
    <property type="entry name" value="Band 7 domain"/>
    <property type="match status" value="1"/>
</dbReference>
<proteinExistence type="inferred from homology"/>
<dbReference type="InterPro" id="IPR001107">
    <property type="entry name" value="Band_7"/>
</dbReference>
<feature type="transmembrane region" description="Helical" evidence="2">
    <location>
        <begin position="57"/>
        <end position="75"/>
    </location>
</feature>
<dbReference type="GO" id="GO:0098552">
    <property type="term" value="C:side of membrane"/>
    <property type="evidence" value="ECO:0007669"/>
    <property type="project" value="UniProtKB-ARBA"/>
</dbReference>